<dbReference type="EMBL" id="NSDM01000004">
    <property type="protein sequence ID" value="MDQ2584534.1"/>
    <property type="molecule type" value="Genomic_DNA"/>
</dbReference>
<sequence>MATVGEIRAALDQSCEYLRDAYRCVREAGEALDEAVGLLVAASANHPESLVPPEFTKAGELFADELELIVGSIELVQRVAGEL</sequence>
<protein>
    <submittedName>
        <fullName evidence="1">Uncharacterized protein</fullName>
    </submittedName>
</protein>
<proteinExistence type="predicted"/>
<organism evidence="1 2">
    <name type="scientific">Saccharothrix yanglingensis</name>
    <dbReference type="NCBI Taxonomy" id="659496"/>
    <lineage>
        <taxon>Bacteria</taxon>
        <taxon>Bacillati</taxon>
        <taxon>Actinomycetota</taxon>
        <taxon>Actinomycetes</taxon>
        <taxon>Pseudonocardiales</taxon>
        <taxon>Pseudonocardiaceae</taxon>
        <taxon>Saccharothrix</taxon>
    </lineage>
</organism>
<evidence type="ECO:0000313" key="1">
    <source>
        <dbReference type="EMBL" id="MDQ2584534.1"/>
    </source>
</evidence>
<gene>
    <name evidence="1" type="ORF">CKY47_11175</name>
</gene>
<name>A0ABU0WZQ3_9PSEU</name>
<evidence type="ECO:0000313" key="2">
    <source>
        <dbReference type="Proteomes" id="UP001225605"/>
    </source>
</evidence>
<comment type="caution">
    <text evidence="1">The sequence shown here is derived from an EMBL/GenBank/DDBJ whole genome shotgun (WGS) entry which is preliminary data.</text>
</comment>
<keyword evidence="2" id="KW-1185">Reference proteome</keyword>
<accession>A0ABU0WZQ3</accession>
<dbReference type="Proteomes" id="UP001225605">
    <property type="component" value="Unassembled WGS sequence"/>
</dbReference>
<reference evidence="1 2" key="1">
    <citation type="submission" date="2017-06" db="EMBL/GenBank/DDBJ databases">
        <title>Cultured bacterium strain Saccharothrix yanglingensis Hhs.015.</title>
        <authorList>
            <person name="Xia Y."/>
        </authorList>
    </citation>
    <scope>NUCLEOTIDE SEQUENCE [LARGE SCALE GENOMIC DNA]</scope>
    <source>
        <strain evidence="1 2">Hhs.015</strain>
    </source>
</reference>